<comment type="caution">
    <text evidence="9">The sequence shown here is derived from an EMBL/GenBank/DDBJ whole genome shotgun (WGS) entry which is preliminary data.</text>
</comment>
<name>A0A8K1FKW9_PYTOL</name>
<evidence type="ECO:0000259" key="8">
    <source>
        <dbReference type="PROSITE" id="PS50172"/>
    </source>
</evidence>
<dbReference type="PROSITE" id="PS50160">
    <property type="entry name" value="DNA_LIGASE_A3"/>
    <property type="match status" value="1"/>
</dbReference>
<dbReference type="InterPro" id="IPR029319">
    <property type="entry name" value="DNA_ligase_OB"/>
</dbReference>
<sequence length="594" mass="64651">MASSEVVVFTGTLTTQTRKEATTRAQAAGYTVGASVTAATTILVYGDKAGKKLEDAKKKGITTFSEAEWAVKMSESGEAMEEEQDEAKPSKTKATRGSKRKAQAETSVEEKGDQVVVFTGTLISRSRKEATADAEARGYRVDARITKATTILVCGERSGQKRAEAEKMGIQILTEDEWEAKMDAEGSASSAPTKKAKGSPVKAASEDEPMEDAEPSYDEETAAINGVQPKTLIPDGTFMDVKSSSSNSTYVAKRIGSVYSCNCPAWRNQRQAATARTCKHLKEILGEAYEAVRVKGSASSSSGGSGASGAKKSTSKSKATAPDVLLAKKWEREKHDPVKWWISEKLDGVRAFWSAEKQAFLSRLGNVYPAPAWFIKDFPTDMDLDGELFGGRGRFQFTVGIAKTENSKHWEQLVYKVFDVPSLKQQPFEGRMQHAQSLIDGMGSKYVEWVEHTQCKSLKHLDEVFDEIEKLGGEGLMIREPGSRYMGGRSSSLLKIKSFHDGEAEVIAYEDGKGKYKGMCGALRCKMASGKMFKVASGLSDEQRENPPPIGCIIVYKCQELTDDKIPRFPVFVGVAADKDCPSDPVIANAAGKE</sequence>
<dbReference type="InterPro" id="IPR001357">
    <property type="entry name" value="BRCT_dom"/>
</dbReference>
<dbReference type="Pfam" id="PF01068">
    <property type="entry name" value="DNA_ligase_A_M"/>
    <property type="match status" value="1"/>
</dbReference>
<dbReference type="Proteomes" id="UP000794436">
    <property type="component" value="Unassembled WGS sequence"/>
</dbReference>
<dbReference type="CDD" id="cd07896">
    <property type="entry name" value="Adenylation_kDNA_ligase_like"/>
    <property type="match status" value="1"/>
</dbReference>
<dbReference type="PANTHER" id="PTHR47810">
    <property type="entry name" value="DNA LIGASE"/>
    <property type="match status" value="1"/>
</dbReference>
<comment type="cofactor">
    <cofactor evidence="1">
        <name>a divalent metal cation</name>
        <dbReference type="ChEBI" id="CHEBI:60240"/>
    </cofactor>
</comment>
<dbReference type="SUPFAM" id="SSF56091">
    <property type="entry name" value="DNA ligase/mRNA capping enzyme, catalytic domain"/>
    <property type="match status" value="1"/>
</dbReference>
<evidence type="ECO:0000256" key="6">
    <source>
        <dbReference type="SAM" id="MobiDB-lite"/>
    </source>
</evidence>
<dbReference type="InterPro" id="IPR012340">
    <property type="entry name" value="NA-bd_OB-fold"/>
</dbReference>
<evidence type="ECO:0000256" key="2">
    <source>
        <dbReference type="ARBA" id="ARBA00022598"/>
    </source>
</evidence>
<feature type="region of interest" description="Disordered" evidence="6">
    <location>
        <begin position="181"/>
        <end position="217"/>
    </location>
</feature>
<dbReference type="GO" id="GO:0005524">
    <property type="term" value="F:ATP binding"/>
    <property type="evidence" value="ECO:0007669"/>
    <property type="project" value="InterPro"/>
</dbReference>
<dbReference type="GO" id="GO:0006281">
    <property type="term" value="P:DNA repair"/>
    <property type="evidence" value="ECO:0007669"/>
    <property type="project" value="UniProtKB-KW"/>
</dbReference>
<evidence type="ECO:0000256" key="3">
    <source>
        <dbReference type="ARBA" id="ARBA00022705"/>
    </source>
</evidence>
<dbReference type="EMBL" id="SPLM01000039">
    <property type="protein sequence ID" value="TMW64634.1"/>
    <property type="molecule type" value="Genomic_DNA"/>
</dbReference>
<keyword evidence="2" id="KW-0436">Ligase</keyword>
<feature type="region of interest" description="Disordered" evidence="6">
    <location>
        <begin position="74"/>
        <end position="109"/>
    </location>
</feature>
<dbReference type="Gene3D" id="3.40.50.10190">
    <property type="entry name" value="BRCT domain"/>
    <property type="match status" value="2"/>
</dbReference>
<evidence type="ECO:0000256" key="4">
    <source>
        <dbReference type="ARBA" id="ARBA00022763"/>
    </source>
</evidence>
<feature type="domain" description="BRCT" evidence="8">
    <location>
        <begin position="1"/>
        <end position="87"/>
    </location>
</feature>
<feature type="compositionally biased region" description="Basic residues" evidence="6">
    <location>
        <begin position="90"/>
        <end position="101"/>
    </location>
</feature>
<dbReference type="Pfam" id="PF00533">
    <property type="entry name" value="BRCT"/>
    <property type="match status" value="2"/>
</dbReference>
<dbReference type="Gene3D" id="2.40.50.140">
    <property type="entry name" value="Nucleic acid-binding proteins"/>
    <property type="match status" value="1"/>
</dbReference>
<proteinExistence type="predicted"/>
<evidence type="ECO:0000259" key="7">
    <source>
        <dbReference type="PROSITE" id="PS50160"/>
    </source>
</evidence>
<evidence type="ECO:0000313" key="10">
    <source>
        <dbReference type="Proteomes" id="UP000794436"/>
    </source>
</evidence>
<keyword evidence="4" id="KW-0227">DNA damage</keyword>
<dbReference type="OrthoDB" id="411785at2759"/>
<keyword evidence="10" id="KW-1185">Reference proteome</keyword>
<dbReference type="Gene3D" id="3.30.1490.70">
    <property type="match status" value="1"/>
</dbReference>
<evidence type="ECO:0000256" key="5">
    <source>
        <dbReference type="ARBA" id="ARBA00023204"/>
    </source>
</evidence>
<dbReference type="GO" id="GO:0006260">
    <property type="term" value="P:DNA replication"/>
    <property type="evidence" value="ECO:0007669"/>
    <property type="project" value="UniProtKB-KW"/>
</dbReference>
<dbReference type="InterPro" id="IPR050326">
    <property type="entry name" value="NAD_dep_DNA_ligaseB"/>
</dbReference>
<protein>
    <recommendedName>
        <fullName evidence="11">DNA ligase</fullName>
    </recommendedName>
</protein>
<dbReference type="GO" id="GO:0003910">
    <property type="term" value="F:DNA ligase (ATP) activity"/>
    <property type="evidence" value="ECO:0007669"/>
    <property type="project" value="InterPro"/>
</dbReference>
<gene>
    <name evidence="9" type="ORF">Poli38472_011514</name>
</gene>
<dbReference type="PROSITE" id="PS50172">
    <property type="entry name" value="BRCT"/>
    <property type="match status" value="1"/>
</dbReference>
<feature type="region of interest" description="Disordered" evidence="6">
    <location>
        <begin position="296"/>
        <end position="316"/>
    </location>
</feature>
<dbReference type="InterPro" id="IPR012310">
    <property type="entry name" value="DNA_ligase_ATP-dep_cent"/>
</dbReference>
<dbReference type="SUPFAM" id="SSF50249">
    <property type="entry name" value="Nucleic acid-binding proteins"/>
    <property type="match status" value="1"/>
</dbReference>
<dbReference type="Pfam" id="PF14743">
    <property type="entry name" value="DNA_ligase_OB_2"/>
    <property type="match status" value="1"/>
</dbReference>
<dbReference type="GO" id="GO:0006310">
    <property type="term" value="P:DNA recombination"/>
    <property type="evidence" value="ECO:0007669"/>
    <property type="project" value="InterPro"/>
</dbReference>
<dbReference type="NCBIfam" id="NF006592">
    <property type="entry name" value="PRK09125.1"/>
    <property type="match status" value="1"/>
</dbReference>
<evidence type="ECO:0008006" key="11">
    <source>
        <dbReference type="Google" id="ProtNLM"/>
    </source>
</evidence>
<dbReference type="CDD" id="cd17748">
    <property type="entry name" value="BRCT_DNA_ligase_like"/>
    <property type="match status" value="2"/>
</dbReference>
<dbReference type="PANTHER" id="PTHR47810:SF1">
    <property type="entry name" value="DNA LIGASE B"/>
    <property type="match status" value="1"/>
</dbReference>
<keyword evidence="3" id="KW-0235">DNA replication</keyword>
<evidence type="ECO:0000256" key="1">
    <source>
        <dbReference type="ARBA" id="ARBA00001968"/>
    </source>
</evidence>
<dbReference type="CDD" id="cd08041">
    <property type="entry name" value="OBF_kDNA_ligase_like"/>
    <property type="match status" value="1"/>
</dbReference>
<dbReference type="Gene3D" id="3.30.470.30">
    <property type="entry name" value="DNA ligase/mRNA capping enzyme"/>
    <property type="match status" value="1"/>
</dbReference>
<evidence type="ECO:0000313" key="9">
    <source>
        <dbReference type="EMBL" id="TMW64634.1"/>
    </source>
</evidence>
<dbReference type="SMART" id="SM00292">
    <property type="entry name" value="BRCT"/>
    <property type="match status" value="2"/>
</dbReference>
<keyword evidence="5" id="KW-0234">DNA repair</keyword>
<dbReference type="AlphaFoldDB" id="A0A8K1FKW9"/>
<reference evidence="9" key="1">
    <citation type="submission" date="2019-03" db="EMBL/GenBank/DDBJ databases">
        <title>Long read genome sequence of the mycoparasitic Pythium oligandrum ATCC 38472 isolated from sugarbeet rhizosphere.</title>
        <authorList>
            <person name="Gaulin E."/>
        </authorList>
    </citation>
    <scope>NUCLEOTIDE SEQUENCE</scope>
    <source>
        <strain evidence="9">ATCC 38472_TT</strain>
    </source>
</reference>
<dbReference type="SUPFAM" id="SSF52113">
    <property type="entry name" value="BRCT domain"/>
    <property type="match status" value="2"/>
</dbReference>
<dbReference type="InterPro" id="IPR036420">
    <property type="entry name" value="BRCT_dom_sf"/>
</dbReference>
<feature type="compositionally biased region" description="Acidic residues" evidence="6">
    <location>
        <begin position="206"/>
        <end position="217"/>
    </location>
</feature>
<organism evidence="9 10">
    <name type="scientific">Pythium oligandrum</name>
    <name type="common">Mycoparasitic fungus</name>
    <dbReference type="NCBI Taxonomy" id="41045"/>
    <lineage>
        <taxon>Eukaryota</taxon>
        <taxon>Sar</taxon>
        <taxon>Stramenopiles</taxon>
        <taxon>Oomycota</taxon>
        <taxon>Peronosporomycetes</taxon>
        <taxon>Pythiales</taxon>
        <taxon>Pythiaceae</taxon>
        <taxon>Pythium</taxon>
    </lineage>
</organism>
<accession>A0A8K1FKW9</accession>
<feature type="domain" description="ATP-dependent DNA ligase family profile" evidence="7">
    <location>
        <begin position="413"/>
        <end position="497"/>
    </location>
</feature>